<reference evidence="3" key="1">
    <citation type="journal article" date="2016" name="Genome Announc.">
        <title>Draft Genome Sequences of Methanobrevibacter curvatus DSM11111, Methanobrevibacter cuticularis DSM11139, Methanobrevibacter filiformis DSM11501, and Methanobrevibacter oralis DSM7256.</title>
        <authorList>
            <person name="Poehlein A."/>
            <person name="Seedorf H."/>
        </authorList>
    </citation>
    <scope>NUCLEOTIDE SEQUENCE [LARGE SCALE GENOMIC DNA]</scope>
    <source>
        <strain evidence="3">DSM 7256 / JCM 30027 / ZR</strain>
    </source>
</reference>
<dbReference type="STRING" id="66851.MBORA_19460"/>
<dbReference type="SUPFAM" id="SSF53448">
    <property type="entry name" value="Nucleotide-diphospho-sugar transferases"/>
    <property type="match status" value="1"/>
</dbReference>
<accession>A0A165Z0R7</accession>
<dbReference type="Proteomes" id="UP000077428">
    <property type="component" value="Unassembled WGS sequence"/>
</dbReference>
<comment type="caution">
    <text evidence="2">The sequence shown here is derived from an EMBL/GenBank/DDBJ whole genome shotgun (WGS) entry which is preliminary data.</text>
</comment>
<evidence type="ECO:0000313" key="2">
    <source>
        <dbReference type="EMBL" id="KZX10102.1"/>
    </source>
</evidence>
<dbReference type="AlphaFoldDB" id="A0A165Z0R7"/>
<evidence type="ECO:0000313" key="3">
    <source>
        <dbReference type="Proteomes" id="UP000077428"/>
    </source>
</evidence>
<keyword evidence="2" id="KW-0808">Transferase</keyword>
<dbReference type="Pfam" id="PF00535">
    <property type="entry name" value="Glycos_transf_2"/>
    <property type="match status" value="1"/>
</dbReference>
<proteinExistence type="predicted"/>
<gene>
    <name evidence="2" type="ORF">MBORA_19460</name>
</gene>
<dbReference type="EMBL" id="LWMU01000127">
    <property type="protein sequence ID" value="KZX10102.1"/>
    <property type="molecule type" value="Genomic_DNA"/>
</dbReference>
<dbReference type="GO" id="GO:0016740">
    <property type="term" value="F:transferase activity"/>
    <property type="evidence" value="ECO:0007669"/>
    <property type="project" value="UniProtKB-KW"/>
</dbReference>
<evidence type="ECO:0000259" key="1">
    <source>
        <dbReference type="Pfam" id="PF00535"/>
    </source>
</evidence>
<dbReference type="Gene3D" id="3.90.550.10">
    <property type="entry name" value="Spore Coat Polysaccharide Biosynthesis Protein SpsA, Chain A"/>
    <property type="match status" value="1"/>
</dbReference>
<sequence>MAKGEYVTLMDSDDIVVLDAYEKMYKKAKETNSDIVSGKPYVYSNNVLLNLVGSRHDLWDEERVINVKKDLEIYYDVFYWNKIYRRTFLEENKIYMIPGKIYADAPLIFEAYLKANKITLIPDFVYYWRSRQANSSVTRNTRDLDNLKDRFDNYYVLKDYFDDGELFNKVIKIYLERFFFPIKGIFTNSLYKKTYLKGLYDILDDIENVYDNEYISIVYNLCAYFVLNKQIDTLEEFLLNYSTVKNIFIEKDKIYWDLKYFRNSKYNIPDKLFEIKNIHHYFININDMEVDSDYIYLNNISIPHNLKIDEAKIIFEGMTRKYGSKDKNNYQFDLEIIGINKFNAKVPIKKIDNINSYDVFLEFNYNGKKEDFRVNKKNFTKEIDESDINKNMNTLVLFTKCNNLSFLNVDIKEIFEINYMEDGLKIIPKKVGDANYKISINHKWVSERVYFIKSVDNEIESNIEFELKWKLSLDENILYSLDLELYNQSFELKSDYSFGQKIF</sequence>
<protein>
    <submittedName>
        <fullName evidence="2">Glycosyl transferase</fullName>
    </submittedName>
</protein>
<organism evidence="2 3">
    <name type="scientific">Methanobrevibacter oralis</name>
    <dbReference type="NCBI Taxonomy" id="66851"/>
    <lineage>
        <taxon>Archaea</taxon>
        <taxon>Methanobacteriati</taxon>
        <taxon>Methanobacteriota</taxon>
        <taxon>Methanomada group</taxon>
        <taxon>Methanobacteria</taxon>
        <taxon>Methanobacteriales</taxon>
        <taxon>Methanobacteriaceae</taxon>
        <taxon>Methanobrevibacter</taxon>
    </lineage>
</organism>
<name>A0A165Z0R7_METOA</name>
<dbReference type="InterPro" id="IPR029044">
    <property type="entry name" value="Nucleotide-diphossugar_trans"/>
</dbReference>
<dbReference type="InterPro" id="IPR001173">
    <property type="entry name" value="Glyco_trans_2-like"/>
</dbReference>
<dbReference type="PATRIC" id="fig|66851.6.peg.2133"/>
<keyword evidence="3" id="KW-1185">Reference proteome</keyword>
<feature type="domain" description="Glycosyltransferase 2-like" evidence="1">
    <location>
        <begin position="1"/>
        <end position="90"/>
    </location>
</feature>